<comment type="similarity">
    <text evidence="1">Belongs to the UPF0310 family.</text>
</comment>
<protein>
    <recommendedName>
        <fullName evidence="1">UPF0310 protein IC229_11415</fullName>
    </recommendedName>
</protein>
<dbReference type="AlphaFoldDB" id="A0A927AQV0"/>
<proteinExistence type="inferred from homology"/>
<dbReference type="Pfam" id="PF01878">
    <property type="entry name" value="EVE"/>
    <property type="match status" value="1"/>
</dbReference>
<evidence type="ECO:0000259" key="2">
    <source>
        <dbReference type="Pfam" id="PF01878"/>
    </source>
</evidence>
<dbReference type="CDD" id="cd21132">
    <property type="entry name" value="EVE-like"/>
    <property type="match status" value="1"/>
</dbReference>
<dbReference type="Gene3D" id="3.10.590.10">
    <property type="entry name" value="ph1033 like domains"/>
    <property type="match status" value="1"/>
</dbReference>
<accession>A0A927AQV0</accession>
<organism evidence="3 4">
    <name type="scientific">Spirosoma profusum</name>
    <dbReference type="NCBI Taxonomy" id="2771354"/>
    <lineage>
        <taxon>Bacteria</taxon>
        <taxon>Pseudomonadati</taxon>
        <taxon>Bacteroidota</taxon>
        <taxon>Cytophagia</taxon>
        <taxon>Cytophagales</taxon>
        <taxon>Cytophagaceae</taxon>
        <taxon>Spirosoma</taxon>
    </lineage>
</organism>
<keyword evidence="4" id="KW-1185">Reference proteome</keyword>
<evidence type="ECO:0000256" key="1">
    <source>
        <dbReference type="HAMAP-Rule" id="MF_00771"/>
    </source>
</evidence>
<dbReference type="HAMAP" id="MF_00771">
    <property type="entry name" value="UPF0310"/>
    <property type="match status" value="1"/>
</dbReference>
<dbReference type="InterPro" id="IPR015947">
    <property type="entry name" value="PUA-like_sf"/>
</dbReference>
<dbReference type="Proteomes" id="UP000598820">
    <property type="component" value="Unassembled WGS sequence"/>
</dbReference>
<reference evidence="3" key="1">
    <citation type="submission" date="2020-09" db="EMBL/GenBank/DDBJ databases">
        <authorList>
            <person name="Kim M.K."/>
        </authorList>
    </citation>
    <scope>NUCLEOTIDE SEQUENCE</scope>
    <source>
        <strain evidence="3">BT702</strain>
    </source>
</reference>
<feature type="domain" description="EVE" evidence="2">
    <location>
        <begin position="6"/>
        <end position="136"/>
    </location>
</feature>
<evidence type="ECO:0000313" key="3">
    <source>
        <dbReference type="EMBL" id="MBD2701248.1"/>
    </source>
</evidence>
<comment type="caution">
    <text evidence="3">The sequence shown here is derived from an EMBL/GenBank/DDBJ whole genome shotgun (WGS) entry which is preliminary data.</text>
</comment>
<dbReference type="SUPFAM" id="SSF88697">
    <property type="entry name" value="PUA domain-like"/>
    <property type="match status" value="1"/>
</dbReference>
<name>A0A927AQV0_9BACT</name>
<dbReference type="InterPro" id="IPR002740">
    <property type="entry name" value="EVE_domain"/>
</dbReference>
<sequence>MSKSQQYWIVVASKDHVVRGVTGGFMQANHGKEAPLKRMKPGDWVIFYSPKRELEGDEKLQTFMAIGQVSDDKIYQHYMSDTFVPFRRNVSFYDSREVPVQPLIDDLSFIQTKKSWGYTFRFGFFEINKVDFERIRRRMLD</sequence>
<dbReference type="InterPro" id="IPR022996">
    <property type="entry name" value="UPF0310"/>
</dbReference>
<evidence type="ECO:0000313" key="4">
    <source>
        <dbReference type="Proteomes" id="UP000598820"/>
    </source>
</evidence>
<dbReference type="EMBL" id="JACWZY010000007">
    <property type="protein sequence ID" value="MBD2701248.1"/>
    <property type="molecule type" value="Genomic_DNA"/>
</dbReference>
<gene>
    <name evidence="3" type="ORF">IC229_11415</name>
</gene>
<dbReference type="NCBIfam" id="NF002616">
    <property type="entry name" value="PRK02268.1-2"/>
    <property type="match status" value="1"/>
</dbReference>